<protein>
    <submittedName>
        <fullName evidence="2">5-methylcytosine-specific restriction endonuclease McrBC GTP-binding regulatory subunit McrB</fullName>
    </submittedName>
</protein>
<name>A0A4Q0PLN6_9FLAO</name>
<evidence type="ECO:0000259" key="1">
    <source>
        <dbReference type="Pfam" id="PF07728"/>
    </source>
</evidence>
<accession>A0A4Q0PLN6</accession>
<organism evidence="2 3">
    <name type="scientific">Leeuwenhoekiella marinoflava</name>
    <dbReference type="NCBI Taxonomy" id="988"/>
    <lineage>
        <taxon>Bacteria</taxon>
        <taxon>Pseudomonadati</taxon>
        <taxon>Bacteroidota</taxon>
        <taxon>Flavobacteriia</taxon>
        <taxon>Flavobacteriales</taxon>
        <taxon>Flavobacteriaceae</taxon>
        <taxon>Leeuwenhoekiella</taxon>
    </lineage>
</organism>
<dbReference type="PANTHER" id="PTHR37291">
    <property type="entry name" value="5-METHYLCYTOSINE-SPECIFIC RESTRICTION ENZYME B"/>
    <property type="match status" value="1"/>
</dbReference>
<keyword evidence="2" id="KW-0540">Nuclease</keyword>
<dbReference type="GO" id="GO:0004519">
    <property type="term" value="F:endonuclease activity"/>
    <property type="evidence" value="ECO:0007669"/>
    <property type="project" value="UniProtKB-KW"/>
</dbReference>
<keyword evidence="2" id="KW-0378">Hydrolase</keyword>
<dbReference type="AlphaFoldDB" id="A0A4Q0PLN6"/>
<dbReference type="GO" id="GO:0016887">
    <property type="term" value="F:ATP hydrolysis activity"/>
    <property type="evidence" value="ECO:0007669"/>
    <property type="project" value="InterPro"/>
</dbReference>
<comment type="caution">
    <text evidence="2">The sequence shown here is derived from an EMBL/GenBank/DDBJ whole genome shotgun (WGS) entry which is preliminary data.</text>
</comment>
<dbReference type="EMBL" id="QOVL01000008">
    <property type="protein sequence ID" value="RXG29883.1"/>
    <property type="molecule type" value="Genomic_DNA"/>
</dbReference>
<dbReference type="InterPro" id="IPR052934">
    <property type="entry name" value="Methyl-DNA_Rec/Restrict_Enz"/>
</dbReference>
<keyword evidence="2" id="KW-0255">Endonuclease</keyword>
<dbReference type="PANTHER" id="PTHR37291:SF1">
    <property type="entry name" value="TYPE IV METHYL-DIRECTED RESTRICTION ENZYME ECOKMCRB SUBUNIT"/>
    <property type="match status" value="1"/>
</dbReference>
<dbReference type="RefSeq" id="WP_073099178.1">
    <property type="nucleotide sequence ID" value="NZ_QOVL01000008.1"/>
</dbReference>
<dbReference type="SUPFAM" id="SSF52540">
    <property type="entry name" value="P-loop containing nucleoside triphosphate hydrolases"/>
    <property type="match status" value="2"/>
</dbReference>
<proteinExistence type="predicted"/>
<evidence type="ECO:0000313" key="3">
    <source>
        <dbReference type="Proteomes" id="UP000290608"/>
    </source>
</evidence>
<gene>
    <name evidence="2" type="ORF">DSL99_1936</name>
</gene>
<dbReference type="Proteomes" id="UP000290608">
    <property type="component" value="Unassembled WGS sequence"/>
</dbReference>
<dbReference type="STRING" id="1122159.SAMN02745246_02101"/>
<dbReference type="Gene3D" id="3.40.50.300">
    <property type="entry name" value="P-loop containing nucleotide triphosphate hydrolases"/>
    <property type="match status" value="1"/>
</dbReference>
<reference evidence="2 3" key="1">
    <citation type="submission" date="2018-07" db="EMBL/GenBank/DDBJ databases">
        <title>Leeuwenhoekiella genomics.</title>
        <authorList>
            <person name="Tahon G."/>
            <person name="Willems A."/>
        </authorList>
    </citation>
    <scope>NUCLEOTIDE SEQUENCE [LARGE SCALE GENOMIC DNA]</scope>
    <source>
        <strain evidence="2 3">LMG 1345</strain>
    </source>
</reference>
<evidence type="ECO:0000313" key="2">
    <source>
        <dbReference type="EMBL" id="RXG29883.1"/>
    </source>
</evidence>
<dbReference type="GO" id="GO:0005524">
    <property type="term" value="F:ATP binding"/>
    <property type="evidence" value="ECO:0007669"/>
    <property type="project" value="InterPro"/>
</dbReference>
<feature type="domain" description="ATPase dynein-related AAA" evidence="1">
    <location>
        <begin position="421"/>
        <end position="499"/>
    </location>
</feature>
<dbReference type="Pfam" id="PF07728">
    <property type="entry name" value="AAA_5"/>
    <property type="match status" value="1"/>
</dbReference>
<dbReference type="InterPro" id="IPR011704">
    <property type="entry name" value="ATPase_dyneun-rel_AAA"/>
</dbReference>
<sequence>MGEEILECIKFFREIEVFKNNVTTELEKFNNQKVVEVTYHYRGKVFKTNKLYYKNILHQAHVRNPTNIKKYFEDEVFWLDIDYHDWAKGSGEAELEKIVIDEIAPSGDNDFKGFLKLLANNQKTGFIQRITADGKPGQYHHNFENNNHWHDIILLIKEIIEKRGSVVDKQHFSRLVFKWDGDKNTIRERSSLAKEVENKNRGFVDKMYMNVRQVQSKLKKTEMIKILKHKKQVILQGPPGTGKTREAKDIAEQLIFGTVTDDKKEQKVKLESSEQFKLVQFHPAYSYEDFVRGIVVKTDVSATPEYKTVNKTLGAFAKKANESNLSGGVDDFDRAWRELIEDINSKRIDIVGSSDVTVTLNSRGNIKFNSPVATYETTYQLYKFGKTDLKYETYQKIVLNYLKDPNEKYKLKDYEAPNTVASNIPYVLIIDEINRANLPAVLGELIYALEYRGEQVESMYATLEEGNTLMLPENLYIIGTMNTSDRSVGHIDYAIRRRFAFVDMLPKALNIDNFELAIFEKVAALFIKNYDQYEQDDTVVLEPSDYLSEEFRPEDVWLGHSYFIKTDDDFLTRKRYEIIPILKEYVNDGILKETARNEINAL</sequence>
<dbReference type="InterPro" id="IPR027417">
    <property type="entry name" value="P-loop_NTPase"/>
</dbReference>